<evidence type="ECO:0000256" key="2">
    <source>
        <dbReference type="SAM" id="Phobius"/>
    </source>
</evidence>
<organism evidence="4 5">
    <name type="scientific">Streptomyces stelliscabiei</name>
    <dbReference type="NCBI Taxonomy" id="146820"/>
    <lineage>
        <taxon>Bacteria</taxon>
        <taxon>Bacillati</taxon>
        <taxon>Actinomycetota</taxon>
        <taxon>Actinomycetes</taxon>
        <taxon>Kitasatosporales</taxon>
        <taxon>Streptomycetaceae</taxon>
        <taxon>Streptomyces</taxon>
    </lineage>
</organism>
<dbReference type="Pfam" id="PF19803">
    <property type="entry name" value="DUF6286"/>
    <property type="match status" value="1"/>
</dbReference>
<dbReference type="AlphaFoldDB" id="A0A8I0P4L1"/>
<keyword evidence="5" id="KW-1185">Reference proteome</keyword>
<feature type="region of interest" description="Disordered" evidence="1">
    <location>
        <begin position="1"/>
        <end position="58"/>
    </location>
</feature>
<dbReference type="RefSeq" id="WP_046918958.1">
    <property type="nucleotide sequence ID" value="NZ_JADBGF010000001.1"/>
</dbReference>
<dbReference type="Proteomes" id="UP000629287">
    <property type="component" value="Unassembled WGS sequence"/>
</dbReference>
<proteinExistence type="predicted"/>
<dbReference type="EMBL" id="JADBGF010000001">
    <property type="protein sequence ID" value="MBE1596099.1"/>
    <property type="molecule type" value="Genomic_DNA"/>
</dbReference>
<reference evidence="4 5" key="1">
    <citation type="submission" date="2020-10" db="EMBL/GenBank/DDBJ databases">
        <title>Sequencing the genomes of 1000 actinobacteria strains.</title>
        <authorList>
            <person name="Klenk H.-P."/>
        </authorList>
    </citation>
    <scope>NUCLEOTIDE SEQUENCE [LARGE SCALE GENOMIC DNA]</scope>
    <source>
        <strain evidence="4 5">DSM 41803</strain>
    </source>
</reference>
<evidence type="ECO:0000256" key="1">
    <source>
        <dbReference type="SAM" id="MobiDB-lite"/>
    </source>
</evidence>
<dbReference type="InterPro" id="IPR046253">
    <property type="entry name" value="DUF6286"/>
</dbReference>
<evidence type="ECO:0000259" key="3">
    <source>
        <dbReference type="Pfam" id="PF19803"/>
    </source>
</evidence>
<keyword evidence="2" id="KW-0472">Membrane</keyword>
<sequence length="237" mass="25695">MSEPERSEGTTRRLPVIEKADDTDGTGADGRTADREPDQSASAAAYDPPPVRDGENGGEKRFWSARRIPAGILAAVLLAGLGLLLYDVVAVRAGRPAMQWRRSLAGELAERPLDDIWVLVGASVAVLLGLWLLVLAATPGLRDVLPMRRVHPRVRAGLHRDAAALALRDRAMEVSGVQSVRVRAGRRRVDVRAVSHFRELDEVRADLDVMLADGIRGLGLSRPPALSVHVRRPGRKG</sequence>
<accession>A0A8I0P4L1</accession>
<feature type="compositionally biased region" description="Basic and acidic residues" evidence="1">
    <location>
        <begin position="1"/>
        <end position="22"/>
    </location>
</feature>
<feature type="transmembrane region" description="Helical" evidence="2">
    <location>
        <begin position="68"/>
        <end position="86"/>
    </location>
</feature>
<evidence type="ECO:0000313" key="5">
    <source>
        <dbReference type="Proteomes" id="UP000629287"/>
    </source>
</evidence>
<feature type="domain" description="DUF6286" evidence="3">
    <location>
        <begin position="127"/>
        <end position="231"/>
    </location>
</feature>
<gene>
    <name evidence="4" type="ORF">H4687_002228</name>
</gene>
<dbReference type="GeneID" id="86826823"/>
<dbReference type="OrthoDB" id="4350534at2"/>
<comment type="caution">
    <text evidence="4">The sequence shown here is derived from an EMBL/GenBank/DDBJ whole genome shotgun (WGS) entry which is preliminary data.</text>
</comment>
<keyword evidence="2" id="KW-0812">Transmembrane</keyword>
<protein>
    <recommendedName>
        <fullName evidence="3">DUF6286 domain-containing protein</fullName>
    </recommendedName>
</protein>
<evidence type="ECO:0000313" key="4">
    <source>
        <dbReference type="EMBL" id="MBE1596099.1"/>
    </source>
</evidence>
<feature type="transmembrane region" description="Helical" evidence="2">
    <location>
        <begin position="116"/>
        <end position="138"/>
    </location>
</feature>
<keyword evidence="2" id="KW-1133">Transmembrane helix</keyword>
<name>A0A8I0P4L1_9ACTN</name>